<sequence length="257" mass="29096">MSFLKIENISKIFHAKNGSPVPILSDISMDVAEGEFISLFGPNGCGKSTLLLLMAGVEKPNSGKILLKGESVAKNNRVGMVFQNYRDALLPWRTNLSNLCLPLELEHVPSEEREKKGLALARDLGIEIDMQTYPYQLSGGQQQLLSLARAMISEPDFLLLDEPLSALDFQTRLHMADQIQKIWQQVKITTIFVSHDIEDAVYLSDKIYFLTERPAEIHDKLVISLPRPRTSETKTTKEFFDFRNQGLEIFRKVVTDD</sequence>
<evidence type="ECO:0000256" key="3">
    <source>
        <dbReference type="ARBA" id="ARBA00022741"/>
    </source>
</evidence>
<evidence type="ECO:0000256" key="4">
    <source>
        <dbReference type="ARBA" id="ARBA00022840"/>
    </source>
</evidence>
<dbReference type="GO" id="GO:0016887">
    <property type="term" value="F:ATP hydrolysis activity"/>
    <property type="evidence" value="ECO:0007669"/>
    <property type="project" value="InterPro"/>
</dbReference>
<gene>
    <name evidence="6" type="ORF">BECKH772A_GA0070896_100861</name>
    <name evidence="7" type="ORF">BECKH772B_GA0070898_100879</name>
    <name evidence="8" type="ORF">BECKH772C_GA0070978_100839</name>
</gene>
<accession>A0A450VBM4</accession>
<evidence type="ECO:0000313" key="6">
    <source>
        <dbReference type="EMBL" id="VFJ95347.1"/>
    </source>
</evidence>
<dbReference type="EMBL" id="CAADFG010000086">
    <property type="protein sequence ID" value="VFJ95347.1"/>
    <property type="molecule type" value="Genomic_DNA"/>
</dbReference>
<organism evidence="8">
    <name type="scientific">Candidatus Kentrum eta</name>
    <dbReference type="NCBI Taxonomy" id="2126337"/>
    <lineage>
        <taxon>Bacteria</taxon>
        <taxon>Pseudomonadati</taxon>
        <taxon>Pseudomonadota</taxon>
        <taxon>Gammaproteobacteria</taxon>
        <taxon>Candidatus Kentrum</taxon>
    </lineage>
</organism>
<dbReference type="InterPro" id="IPR003593">
    <property type="entry name" value="AAA+_ATPase"/>
</dbReference>
<comment type="similarity">
    <text evidence="1">Belongs to the ABC transporter superfamily.</text>
</comment>
<dbReference type="SUPFAM" id="SSF52540">
    <property type="entry name" value="P-loop containing nucleoside triphosphate hydrolases"/>
    <property type="match status" value="1"/>
</dbReference>
<dbReference type="PANTHER" id="PTHR42788">
    <property type="entry name" value="TAURINE IMPORT ATP-BINDING PROTEIN-RELATED"/>
    <property type="match status" value="1"/>
</dbReference>
<proteinExistence type="inferred from homology"/>
<dbReference type="EMBL" id="CAADFI010000087">
    <property type="protein sequence ID" value="VFJ96110.1"/>
    <property type="molecule type" value="Genomic_DNA"/>
</dbReference>
<evidence type="ECO:0000256" key="1">
    <source>
        <dbReference type="ARBA" id="ARBA00005417"/>
    </source>
</evidence>
<keyword evidence="3" id="KW-0547">Nucleotide-binding</keyword>
<dbReference type="InterPro" id="IPR017871">
    <property type="entry name" value="ABC_transporter-like_CS"/>
</dbReference>
<dbReference type="Gene3D" id="3.40.50.300">
    <property type="entry name" value="P-loop containing nucleotide triphosphate hydrolases"/>
    <property type="match status" value="1"/>
</dbReference>
<evidence type="ECO:0000313" key="7">
    <source>
        <dbReference type="EMBL" id="VFJ96110.1"/>
    </source>
</evidence>
<feature type="domain" description="ABC transporter" evidence="5">
    <location>
        <begin position="4"/>
        <end position="237"/>
    </location>
</feature>
<dbReference type="SMART" id="SM00382">
    <property type="entry name" value="AAA"/>
    <property type="match status" value="1"/>
</dbReference>
<dbReference type="Pfam" id="PF00005">
    <property type="entry name" value="ABC_tran"/>
    <property type="match status" value="1"/>
</dbReference>
<evidence type="ECO:0000313" key="8">
    <source>
        <dbReference type="EMBL" id="VFK02173.1"/>
    </source>
</evidence>
<dbReference type="InterPro" id="IPR003439">
    <property type="entry name" value="ABC_transporter-like_ATP-bd"/>
</dbReference>
<keyword evidence="4 8" id="KW-0067">ATP-binding</keyword>
<dbReference type="AlphaFoldDB" id="A0A450VBM4"/>
<reference evidence="8" key="1">
    <citation type="submission" date="2019-02" db="EMBL/GenBank/DDBJ databases">
        <authorList>
            <person name="Gruber-Vodicka R. H."/>
            <person name="Seah K. B. B."/>
        </authorList>
    </citation>
    <scope>NUCLEOTIDE SEQUENCE</scope>
    <source>
        <strain evidence="8">BECK_SA2B12</strain>
        <strain evidence="6">BECK_SA2B15</strain>
        <strain evidence="7">BECK_SA2B20</strain>
    </source>
</reference>
<dbReference type="PANTHER" id="PTHR42788:SF13">
    <property type="entry name" value="ALIPHATIC SULFONATES IMPORT ATP-BINDING PROTEIN SSUB"/>
    <property type="match status" value="1"/>
</dbReference>
<evidence type="ECO:0000256" key="2">
    <source>
        <dbReference type="ARBA" id="ARBA00022448"/>
    </source>
</evidence>
<dbReference type="EMBL" id="CAADFJ010000083">
    <property type="protein sequence ID" value="VFK02173.1"/>
    <property type="molecule type" value="Genomic_DNA"/>
</dbReference>
<evidence type="ECO:0000259" key="5">
    <source>
        <dbReference type="PROSITE" id="PS50893"/>
    </source>
</evidence>
<dbReference type="PROSITE" id="PS50893">
    <property type="entry name" value="ABC_TRANSPORTER_2"/>
    <property type="match status" value="1"/>
</dbReference>
<dbReference type="InterPro" id="IPR050166">
    <property type="entry name" value="ABC_transporter_ATP-bind"/>
</dbReference>
<dbReference type="GO" id="GO:0005524">
    <property type="term" value="F:ATP binding"/>
    <property type="evidence" value="ECO:0007669"/>
    <property type="project" value="UniProtKB-KW"/>
</dbReference>
<protein>
    <submittedName>
        <fullName evidence="8">NitT/TauT family transport system ATP-binding protein</fullName>
    </submittedName>
</protein>
<dbReference type="PROSITE" id="PS00211">
    <property type="entry name" value="ABC_TRANSPORTER_1"/>
    <property type="match status" value="1"/>
</dbReference>
<keyword evidence="2" id="KW-0813">Transport</keyword>
<name>A0A450VBM4_9GAMM</name>
<dbReference type="InterPro" id="IPR027417">
    <property type="entry name" value="P-loop_NTPase"/>
</dbReference>